<feature type="transmembrane region" description="Helical" evidence="1">
    <location>
        <begin position="173"/>
        <end position="193"/>
    </location>
</feature>
<feature type="transmembrane region" description="Helical" evidence="1">
    <location>
        <begin position="55"/>
        <end position="77"/>
    </location>
</feature>
<feature type="transmembrane region" description="Helical" evidence="1">
    <location>
        <begin position="286"/>
        <end position="308"/>
    </location>
</feature>
<evidence type="ECO:0000256" key="1">
    <source>
        <dbReference type="SAM" id="Phobius"/>
    </source>
</evidence>
<keyword evidence="1" id="KW-0472">Membrane</keyword>
<reference evidence="2" key="1">
    <citation type="journal article" date="2013" name="Extremophiles">
        <title>Proteinivorax tanatarense gen. nov., sp. nov., an anaerobic, haloalkaliphilic, proteolytic bacterium isolated from a decaying algal bloom, and proposal of Proteinivoraceae fam. nov.</title>
        <authorList>
            <person name="Kevbrin V."/>
            <person name="Boltyanskaya Y."/>
            <person name="Zhilina T."/>
            <person name="Kolganova T."/>
            <person name="Lavrentjeva E."/>
            <person name="Kuznetsov B."/>
        </authorList>
    </citation>
    <scope>NUCLEOTIDE SEQUENCE</scope>
    <source>
        <strain evidence="2">Z-910T</strain>
    </source>
</reference>
<proteinExistence type="predicted"/>
<dbReference type="InterPro" id="IPR021552">
    <property type="entry name" value="ArsP_2"/>
</dbReference>
<keyword evidence="1" id="KW-1133">Transmembrane helix</keyword>
<feature type="transmembrane region" description="Helical" evidence="1">
    <location>
        <begin position="354"/>
        <end position="375"/>
    </location>
</feature>
<sequence>MFLEILGLFFESAEDAFLEVGVFVGAILLLFGYINYRKSGRFIKSIESSKRFQPVLGALLGLTPGCGGAVFVMPLFFKGNVTFGTVVATLMATMGDSAFVLIPTSPYHYILVCILSFIPAVITGYIVDKTSLGTFIMGKYKERMAILKGQKKTTKPKPNLTPVQQKNGLKLTYIFWALIAVGLVFGTMEILMIDIGEVSSFLGEFADIIGITGTLLCLGIMFKGKKWLRDDSIESQEAKSKSLKATLKHSTLETAFVTTWVLVGFMAFELLVLGAGGGDYAAGEQVIEGVLLTAGLASVFVAVAVGIIPGCGPQIIFVALFAQGLVPFAALIANAISQDGDALFPVLAMDRRSAIYATLINKIPALAMGLFIFWLEFYTDLGQYVQLALDNIIKTFI</sequence>
<dbReference type="EMBL" id="CP158367">
    <property type="protein sequence ID" value="XBX75552.1"/>
    <property type="molecule type" value="Genomic_DNA"/>
</dbReference>
<dbReference type="NCBIfam" id="NF037962">
    <property type="entry name" value="arsenic_eff"/>
    <property type="match status" value="1"/>
</dbReference>
<reference evidence="2" key="2">
    <citation type="submission" date="2024-06" db="EMBL/GenBank/DDBJ databases">
        <authorList>
            <person name="Petrova K.O."/>
            <person name="Toshchakov S.V."/>
            <person name="Boltjanskaja Y.V."/>
            <person name="Kevbrin V."/>
        </authorList>
    </citation>
    <scope>NUCLEOTIDE SEQUENCE</scope>
    <source>
        <strain evidence="2">Z-910T</strain>
    </source>
</reference>
<feature type="transmembrane region" description="Helical" evidence="1">
    <location>
        <begin position="16"/>
        <end position="34"/>
    </location>
</feature>
<accession>A0AAU7VNZ4</accession>
<dbReference type="Pfam" id="PF11449">
    <property type="entry name" value="ArsP_2"/>
    <property type="match status" value="1"/>
</dbReference>
<evidence type="ECO:0000313" key="2">
    <source>
        <dbReference type="EMBL" id="XBX75552.1"/>
    </source>
</evidence>
<feature type="transmembrane region" description="Helical" evidence="1">
    <location>
        <begin position="205"/>
        <end position="222"/>
    </location>
</feature>
<dbReference type="AlphaFoldDB" id="A0AAU7VNZ4"/>
<organism evidence="2">
    <name type="scientific">Proteinivorax tanatarense</name>
    <dbReference type="NCBI Taxonomy" id="1260629"/>
    <lineage>
        <taxon>Bacteria</taxon>
        <taxon>Bacillati</taxon>
        <taxon>Bacillota</taxon>
        <taxon>Clostridia</taxon>
        <taxon>Eubacteriales</taxon>
        <taxon>Proteinivoracaceae</taxon>
        <taxon>Proteinivorax</taxon>
    </lineage>
</organism>
<feature type="transmembrane region" description="Helical" evidence="1">
    <location>
        <begin position="314"/>
        <end position="333"/>
    </location>
</feature>
<feature type="transmembrane region" description="Helical" evidence="1">
    <location>
        <begin position="255"/>
        <end position="274"/>
    </location>
</feature>
<name>A0AAU7VNZ4_9FIRM</name>
<keyword evidence="1" id="KW-0812">Transmembrane</keyword>
<gene>
    <name evidence="2" type="ORF">PRVXT_000689</name>
</gene>
<feature type="transmembrane region" description="Helical" evidence="1">
    <location>
        <begin position="109"/>
        <end position="127"/>
    </location>
</feature>
<protein>
    <submittedName>
        <fullName evidence="2">Manganese transporter</fullName>
    </submittedName>
</protein>
<dbReference type="RefSeq" id="WP_350344296.1">
    <property type="nucleotide sequence ID" value="NZ_CP158367.1"/>
</dbReference>